<dbReference type="CDD" id="cd05271">
    <property type="entry name" value="NDUFA9_like_SDR_a"/>
    <property type="match status" value="1"/>
</dbReference>
<dbReference type="InterPro" id="IPR051207">
    <property type="entry name" value="ComplexI_NDUFA9_subunit"/>
</dbReference>
<evidence type="ECO:0000256" key="1">
    <source>
        <dbReference type="SAM" id="MobiDB-lite"/>
    </source>
</evidence>
<feature type="domain" description="NAD-dependent epimerase/dehydratase" evidence="2">
    <location>
        <begin position="148"/>
        <end position="327"/>
    </location>
</feature>
<reference evidence="3 4" key="1">
    <citation type="submission" date="2018-08" db="EMBL/GenBank/DDBJ databases">
        <title>Complete genome sequence of JP2-74.</title>
        <authorList>
            <person name="Wu L."/>
        </authorList>
    </citation>
    <scope>NUCLEOTIDE SEQUENCE [LARGE SCALE GENOMIC DNA]</scope>
    <source>
        <strain evidence="3 4">JP2-74</strain>
    </source>
</reference>
<dbReference type="InterPro" id="IPR036291">
    <property type="entry name" value="NAD(P)-bd_dom_sf"/>
</dbReference>
<protein>
    <submittedName>
        <fullName evidence="3">Complex I NDUFA9 subunit family protein</fullName>
    </submittedName>
</protein>
<dbReference type="Proteomes" id="UP000259465">
    <property type="component" value="Chromosome"/>
</dbReference>
<dbReference type="Gene3D" id="3.40.50.720">
    <property type="entry name" value="NAD(P)-binding Rossmann-like Domain"/>
    <property type="match status" value="1"/>
</dbReference>
<dbReference type="SUPFAM" id="SSF51735">
    <property type="entry name" value="NAD(P)-binding Rossmann-fold domains"/>
    <property type="match status" value="1"/>
</dbReference>
<accession>A0AAD0RNR4</accession>
<evidence type="ECO:0000313" key="3">
    <source>
        <dbReference type="EMBL" id="AXT44854.1"/>
    </source>
</evidence>
<proteinExistence type="predicted"/>
<gene>
    <name evidence="3" type="ORF">D1345_00945</name>
</gene>
<feature type="region of interest" description="Disordered" evidence="1">
    <location>
        <begin position="121"/>
        <end position="141"/>
    </location>
</feature>
<dbReference type="Pfam" id="PF01370">
    <property type="entry name" value="Epimerase"/>
    <property type="match status" value="1"/>
</dbReference>
<dbReference type="AlphaFoldDB" id="A0AAD0RNR4"/>
<evidence type="ECO:0000313" key="4">
    <source>
        <dbReference type="Proteomes" id="UP000259465"/>
    </source>
</evidence>
<dbReference type="GO" id="GO:0044877">
    <property type="term" value="F:protein-containing complex binding"/>
    <property type="evidence" value="ECO:0007669"/>
    <property type="project" value="TreeGrafter"/>
</dbReference>
<dbReference type="EMBL" id="CP031968">
    <property type="protein sequence ID" value="AXT44854.1"/>
    <property type="molecule type" value="Genomic_DNA"/>
</dbReference>
<dbReference type="KEGG" id="crz:D1345_00945"/>
<dbReference type="PANTHER" id="PTHR12126:SF11">
    <property type="entry name" value="NADH DEHYDROGENASE [UBIQUINONE] 1 ALPHA SUBCOMPLEX SUBUNIT 9, MITOCHONDRIAL"/>
    <property type="match status" value="1"/>
</dbReference>
<sequence>MPALFLPLNFCFDRNFRNQGEHHERIHHQYDHHPPVVRPAVLVAAGRAFAASDPSALRARRWRPVLATRLLDPDPGRPAASRAAVRAGCPLRLLMAGHPRHPDVGLAGRSGANAGAAASGVATSGAASRRPSGPNRAGRSPGGCAMKILLLGGSGFIGRPLRQRLERDGHHVSAPSRRQLDLRQPRADWRHWLENVDVVVNAAGQLLDRPAGALEAIHHLGPLQLASMAYQADVRRWVQLSALGADPQADTLFLAGKGRGDAALLASGLEARIARPSLIYGPQGASSRLLLQLARLPLWLLPDGGSQRVQPVARDDVIDGLARLAAADEAPEGVVDFVGAEALTLADYLRQLRQLQGLPSPAYILNLPPQASRALATLAERWPASLISRDTLAMLNRGSCGDPAALGALLQRAPLASSQFREAP</sequence>
<name>A0AAD0RNR4_9NEIS</name>
<evidence type="ECO:0000259" key="2">
    <source>
        <dbReference type="Pfam" id="PF01370"/>
    </source>
</evidence>
<keyword evidence="4" id="KW-1185">Reference proteome</keyword>
<organism evidence="3 4">
    <name type="scientific">Chromobacterium rhizoryzae</name>
    <dbReference type="NCBI Taxonomy" id="1778675"/>
    <lineage>
        <taxon>Bacteria</taxon>
        <taxon>Pseudomonadati</taxon>
        <taxon>Pseudomonadota</taxon>
        <taxon>Betaproteobacteria</taxon>
        <taxon>Neisseriales</taxon>
        <taxon>Chromobacteriaceae</taxon>
        <taxon>Chromobacterium</taxon>
    </lineage>
</organism>
<dbReference type="PANTHER" id="PTHR12126">
    <property type="entry name" value="NADH-UBIQUINONE OXIDOREDUCTASE 39 KDA SUBUNIT-RELATED"/>
    <property type="match status" value="1"/>
</dbReference>
<dbReference type="InterPro" id="IPR001509">
    <property type="entry name" value="Epimerase_deHydtase"/>
</dbReference>